<dbReference type="PANTHER" id="PTHR14226">
    <property type="entry name" value="NEUROPATHY TARGET ESTERASE/SWISS CHEESE D.MELANOGASTER"/>
    <property type="match status" value="1"/>
</dbReference>
<feature type="active site" description="Nucleophile" evidence="4">
    <location>
        <position position="37"/>
    </location>
</feature>
<feature type="domain" description="PNPLA" evidence="5">
    <location>
        <begin position="4"/>
        <end position="191"/>
    </location>
</feature>
<evidence type="ECO:0000313" key="7">
    <source>
        <dbReference type="Proteomes" id="UP000036923"/>
    </source>
</evidence>
<dbReference type="EMBL" id="LGTC01000001">
    <property type="protein sequence ID" value="KNY25578.1"/>
    <property type="molecule type" value="Genomic_DNA"/>
</dbReference>
<evidence type="ECO:0000259" key="5">
    <source>
        <dbReference type="PROSITE" id="PS51635"/>
    </source>
</evidence>
<feature type="short sequence motif" description="DGA/G" evidence="4">
    <location>
        <begin position="178"/>
        <end position="180"/>
    </location>
</feature>
<dbReference type="InterPro" id="IPR002641">
    <property type="entry name" value="PNPLA_dom"/>
</dbReference>
<dbReference type="AlphaFoldDB" id="A0A0L6JIQ4"/>
<name>A0A0L6JIQ4_9FIRM</name>
<dbReference type="GO" id="GO:0016042">
    <property type="term" value="P:lipid catabolic process"/>
    <property type="evidence" value="ECO:0007669"/>
    <property type="project" value="UniProtKB-UniRule"/>
</dbReference>
<dbReference type="CDD" id="cd07209">
    <property type="entry name" value="Pat_hypo_Ecoli_Z1214_like"/>
    <property type="match status" value="1"/>
</dbReference>
<dbReference type="Proteomes" id="UP000036923">
    <property type="component" value="Unassembled WGS sequence"/>
</dbReference>
<dbReference type="RefSeq" id="WP_036940959.1">
    <property type="nucleotide sequence ID" value="NZ_JQKC01000014.1"/>
</dbReference>
<organism evidence="6 7">
    <name type="scientific">Pseudobacteroides cellulosolvens ATCC 35603 = DSM 2933</name>
    <dbReference type="NCBI Taxonomy" id="398512"/>
    <lineage>
        <taxon>Bacteria</taxon>
        <taxon>Bacillati</taxon>
        <taxon>Bacillota</taxon>
        <taxon>Clostridia</taxon>
        <taxon>Eubacteriales</taxon>
        <taxon>Oscillospiraceae</taxon>
        <taxon>Pseudobacteroides</taxon>
    </lineage>
</organism>
<evidence type="ECO:0000256" key="2">
    <source>
        <dbReference type="ARBA" id="ARBA00022963"/>
    </source>
</evidence>
<dbReference type="Pfam" id="PF01734">
    <property type="entry name" value="Patatin"/>
    <property type="match status" value="1"/>
</dbReference>
<reference evidence="7" key="1">
    <citation type="submission" date="2015-07" db="EMBL/GenBank/DDBJ databases">
        <title>Near-Complete Genome Sequence of the Cellulolytic Bacterium Bacteroides (Pseudobacteroides) cellulosolvens ATCC 35603.</title>
        <authorList>
            <person name="Dassa B."/>
            <person name="Utturkar S.M."/>
            <person name="Klingeman D.M."/>
            <person name="Hurt R.A."/>
            <person name="Keller M."/>
            <person name="Xu J."/>
            <person name="Reddy Y.H.K."/>
            <person name="Borovok I."/>
            <person name="Grinberg I.R."/>
            <person name="Lamed R."/>
            <person name="Zhivin O."/>
            <person name="Bayer E.A."/>
            <person name="Brown S.D."/>
        </authorList>
    </citation>
    <scope>NUCLEOTIDE SEQUENCE [LARGE SCALE GENOMIC DNA]</scope>
    <source>
        <strain evidence="7">DSM 2933</strain>
    </source>
</reference>
<dbReference type="STRING" id="398512.Bccel_0838"/>
<dbReference type="PANTHER" id="PTHR14226:SF29">
    <property type="entry name" value="NEUROPATHY TARGET ESTERASE SWS"/>
    <property type="match status" value="1"/>
</dbReference>
<dbReference type="Gene3D" id="3.40.1090.10">
    <property type="entry name" value="Cytosolic phospholipase A2 catalytic domain"/>
    <property type="match status" value="1"/>
</dbReference>
<keyword evidence="1 4" id="KW-0378">Hydrolase</keyword>
<evidence type="ECO:0000256" key="1">
    <source>
        <dbReference type="ARBA" id="ARBA00022801"/>
    </source>
</evidence>
<accession>A0A0L6JIQ4</accession>
<dbReference type="GO" id="GO:0016787">
    <property type="term" value="F:hydrolase activity"/>
    <property type="evidence" value="ECO:0007669"/>
    <property type="project" value="UniProtKB-UniRule"/>
</dbReference>
<dbReference type="InterPro" id="IPR016035">
    <property type="entry name" value="Acyl_Trfase/lysoPLipase"/>
</dbReference>
<evidence type="ECO:0000256" key="4">
    <source>
        <dbReference type="PROSITE-ProRule" id="PRU01161"/>
    </source>
</evidence>
<proteinExistence type="predicted"/>
<feature type="active site" description="Proton acceptor" evidence="4">
    <location>
        <position position="178"/>
    </location>
</feature>
<keyword evidence="7" id="KW-1185">Reference proteome</keyword>
<dbReference type="OrthoDB" id="9770965at2"/>
<dbReference type="PROSITE" id="PS51635">
    <property type="entry name" value="PNPLA"/>
    <property type="match status" value="1"/>
</dbReference>
<evidence type="ECO:0000256" key="3">
    <source>
        <dbReference type="ARBA" id="ARBA00023098"/>
    </source>
</evidence>
<feature type="short sequence motif" description="GXGXXG" evidence="4">
    <location>
        <begin position="8"/>
        <end position="13"/>
    </location>
</feature>
<gene>
    <name evidence="6" type="ORF">Bccel_0838</name>
</gene>
<feature type="short sequence motif" description="GXSXG" evidence="4">
    <location>
        <begin position="35"/>
        <end position="39"/>
    </location>
</feature>
<dbReference type="InterPro" id="IPR050301">
    <property type="entry name" value="NTE"/>
</dbReference>
<keyword evidence="3 4" id="KW-0443">Lipid metabolism</keyword>
<dbReference type="SUPFAM" id="SSF52151">
    <property type="entry name" value="FabD/lysophospholipase-like"/>
    <property type="match status" value="1"/>
</dbReference>
<sequence length="400" mass="45331">MYGLALEGGGAKGAYHMGVLKAFLECGYKFGGITGTSIGALNAAIIAQGDFETGYKLWENLDPTQLFDISKEDYEKLSNKEISKEVITKLFSKFRNVVKNKGINRNKMRQVISNNIDEEKLRKSMTDFGLVTVSLTDRKPVEVYKEDIPNGKVVDYLMASSGLPGFKLEPLEGKYYIDGAFYDNCPINLLAGKGYTDIIAVRTGAIGLTQKIKYNNLNVIEIIPSENLGSMMNFNNKLIRRNLKMGYFDAMRYIKSLCGKKYYVIPTKDEIVFKMLSQLSDELIIHIGELWGISDISPKRMLFERIIPILANRLKIQPCETYQDLLIKLLEVTAQKYEIERFRIYSFEDFLNQVSNISITNSTNRRKFSKTEIINELGKINLLSETAVKIINSIKSTANN</sequence>
<comment type="caution">
    <text evidence="6">The sequence shown here is derived from an EMBL/GenBank/DDBJ whole genome shotgun (WGS) entry which is preliminary data.</text>
</comment>
<dbReference type="eggNOG" id="COG1752">
    <property type="taxonomic scope" value="Bacteria"/>
</dbReference>
<protein>
    <submittedName>
        <fullName evidence="6">Patatin</fullName>
    </submittedName>
</protein>
<evidence type="ECO:0000313" key="6">
    <source>
        <dbReference type="EMBL" id="KNY25578.1"/>
    </source>
</evidence>
<keyword evidence="2 4" id="KW-0442">Lipid degradation</keyword>